<keyword evidence="5" id="KW-0472">Membrane</keyword>
<dbReference type="EMBL" id="CP022957">
    <property type="protein sequence ID" value="ASV30544.1"/>
    <property type="molecule type" value="Genomic_DNA"/>
</dbReference>
<dbReference type="InterPro" id="IPR025857">
    <property type="entry name" value="MacB_PCD"/>
</dbReference>
<comment type="subcellular location">
    <subcellularLocation>
        <location evidence="1">Cell membrane</location>
        <topology evidence="1">Multi-pass membrane protein</topology>
    </subcellularLocation>
</comment>
<sequence>MIKNYFKIAWRSLKKRKGFATINILGLALGFGCSILIFLFVQHHLQFDNFHKNSDRIYRFNTEEHRDIVDYEASVPPGFANAFKQDYDYAEIVAKSADRENWLISIENGSEKKQLKANISFAEADFFKIFNYPLIDGTNQAPITEPNTALITEQLAKKLFGDTDPINKDFVLENLETIRITGVLKNLPKTTLNKSQLFVSFETIKNYDEFLASEGWGGINSSLHCYALMRPDQDIALIEEQLKGYVEKFRPNSKNVHHYKVQPLADVHFDERYSGGIDPKTLWIFSLIGFFILIIASINFINISTAQSTNRSKEVGVRKVLGSFKGQLFWQFMAETFIVSLLALLFGALLCSLVLPSFNSMFDIELSVKGLLNIKFLGFISVILVLVTLLAGSYPGLLLSRIAPILALKRKLSQKDTGGYLTRKTLVVTQFVISIVLIIGAIVISKQLKYAINSDLGFEKEGIVMVEIPDDIEPIQLQGLKERIAQNAGVESVTACFASPGAGDNNWGTSVRFNNRPEAEDFNIQAKAGDKNYLNTFNLELVAGRIFYEKDSVDEILVNEDFVRKVGLSKMEDVLNKSVNISNDFIQGKIVGVVADFHDQDFHAHINPIFITPHPRLYTEIAVKINLENTKSALTHLENEWSSSFPDYVFEYSFLDDRVAELYETEQRFLSLIGIFSGMAIFIGCLGIYGLILFFVVQKTKEIGIRKVLGASINSVVQLLTKDFLKLVGIAFLIASPIAYYFMNRWLEGYTYSIEIHWWVFALAGGFALVITFVTVGFQSLKSALANPVKSLRTE</sequence>
<evidence type="ECO:0000256" key="2">
    <source>
        <dbReference type="ARBA" id="ARBA00022475"/>
    </source>
</evidence>
<evidence type="ECO:0000256" key="1">
    <source>
        <dbReference type="ARBA" id="ARBA00004651"/>
    </source>
</evidence>
<dbReference type="OrthoDB" id="5933722at2"/>
<dbReference type="PANTHER" id="PTHR30572:SF18">
    <property type="entry name" value="ABC-TYPE MACROLIDE FAMILY EXPORT SYSTEM PERMEASE COMPONENT 2"/>
    <property type="match status" value="1"/>
</dbReference>
<dbReference type="InterPro" id="IPR050250">
    <property type="entry name" value="Macrolide_Exporter_MacB"/>
</dbReference>
<evidence type="ECO:0000256" key="3">
    <source>
        <dbReference type="ARBA" id="ARBA00022692"/>
    </source>
</evidence>
<evidence type="ECO:0000256" key="5">
    <source>
        <dbReference type="ARBA" id="ARBA00023136"/>
    </source>
</evidence>
<dbReference type="Pfam" id="PF12704">
    <property type="entry name" value="MacB_PCD"/>
    <property type="match status" value="2"/>
</dbReference>
<evidence type="ECO:0000313" key="8">
    <source>
        <dbReference type="EMBL" id="ASV30544.1"/>
    </source>
</evidence>
<keyword evidence="9" id="KW-1185">Reference proteome</keyword>
<organism evidence="8 9">
    <name type="scientific">Maribacter cobaltidurans</name>
    <dbReference type="NCBI Taxonomy" id="1178778"/>
    <lineage>
        <taxon>Bacteria</taxon>
        <taxon>Pseudomonadati</taxon>
        <taxon>Bacteroidota</taxon>
        <taxon>Flavobacteriia</taxon>
        <taxon>Flavobacteriales</taxon>
        <taxon>Flavobacteriaceae</taxon>
        <taxon>Maribacter</taxon>
    </lineage>
</organism>
<dbReference type="KEGG" id="marb:CJ263_10165"/>
<keyword evidence="3" id="KW-0812">Transmembrane</keyword>
<proteinExistence type="predicted"/>
<dbReference type="InterPro" id="IPR003838">
    <property type="entry name" value="ABC3_permease_C"/>
</dbReference>
<keyword evidence="2" id="KW-1003">Cell membrane</keyword>
<evidence type="ECO:0000259" key="7">
    <source>
        <dbReference type="Pfam" id="PF12704"/>
    </source>
</evidence>
<dbReference type="GO" id="GO:0022857">
    <property type="term" value="F:transmembrane transporter activity"/>
    <property type="evidence" value="ECO:0007669"/>
    <property type="project" value="TreeGrafter"/>
</dbReference>
<name>A0A223V551_9FLAO</name>
<dbReference type="PANTHER" id="PTHR30572">
    <property type="entry name" value="MEMBRANE COMPONENT OF TRANSPORTER-RELATED"/>
    <property type="match status" value="1"/>
</dbReference>
<accession>A0A223V551</accession>
<feature type="domain" description="ABC3 transporter permease C-terminal" evidence="6">
    <location>
        <begin position="675"/>
        <end position="784"/>
    </location>
</feature>
<dbReference type="AlphaFoldDB" id="A0A223V551"/>
<dbReference type="PROSITE" id="PS51257">
    <property type="entry name" value="PROKAR_LIPOPROTEIN"/>
    <property type="match status" value="1"/>
</dbReference>
<evidence type="ECO:0000313" key="9">
    <source>
        <dbReference type="Proteomes" id="UP000215244"/>
    </source>
</evidence>
<evidence type="ECO:0000259" key="6">
    <source>
        <dbReference type="Pfam" id="PF02687"/>
    </source>
</evidence>
<dbReference type="Proteomes" id="UP000215244">
    <property type="component" value="Chromosome"/>
</dbReference>
<protein>
    <submittedName>
        <fullName evidence="8">Uncharacterized protein</fullName>
    </submittedName>
</protein>
<gene>
    <name evidence="8" type="ORF">CJ263_10165</name>
</gene>
<feature type="domain" description="MacB-like periplasmic core" evidence="7">
    <location>
        <begin position="22"/>
        <end position="243"/>
    </location>
</feature>
<dbReference type="Pfam" id="PF02687">
    <property type="entry name" value="FtsX"/>
    <property type="match status" value="2"/>
</dbReference>
<dbReference type="RefSeq" id="WP_094997162.1">
    <property type="nucleotide sequence ID" value="NZ_BMJL01000003.1"/>
</dbReference>
<reference evidence="8 9" key="1">
    <citation type="submission" date="2017-08" db="EMBL/GenBank/DDBJ databases">
        <title>The complete genome sequence of Maribacter sp. B1, isolated from deep-sea sediment.</title>
        <authorList>
            <person name="Wu Y.-H."/>
            <person name="Cheng H."/>
            <person name="Xu X.-W."/>
        </authorList>
    </citation>
    <scope>NUCLEOTIDE SEQUENCE [LARGE SCALE GENOMIC DNA]</scope>
    <source>
        <strain evidence="8 9">B1</strain>
    </source>
</reference>
<evidence type="ECO:0000256" key="4">
    <source>
        <dbReference type="ARBA" id="ARBA00022989"/>
    </source>
</evidence>
<feature type="domain" description="ABC3 transporter permease C-terminal" evidence="6">
    <location>
        <begin position="287"/>
        <end position="404"/>
    </location>
</feature>
<keyword evidence="4" id="KW-1133">Transmembrane helix</keyword>
<dbReference type="GO" id="GO:0005886">
    <property type="term" value="C:plasma membrane"/>
    <property type="evidence" value="ECO:0007669"/>
    <property type="project" value="UniProtKB-SubCell"/>
</dbReference>
<feature type="domain" description="MacB-like periplasmic core" evidence="7">
    <location>
        <begin position="432"/>
        <end position="625"/>
    </location>
</feature>